<gene>
    <name evidence="7" type="primary">fliY_1</name>
    <name evidence="7" type="ORF">ERS672216_00149</name>
</gene>
<dbReference type="GO" id="GO:0015276">
    <property type="term" value="F:ligand-gated monoatomic ion channel activity"/>
    <property type="evidence" value="ECO:0007669"/>
    <property type="project" value="InterPro"/>
</dbReference>
<evidence type="ECO:0000256" key="1">
    <source>
        <dbReference type="ARBA" id="ARBA00010333"/>
    </source>
</evidence>
<feature type="signal peptide" evidence="4">
    <location>
        <begin position="1"/>
        <end position="19"/>
    </location>
</feature>
<dbReference type="Proteomes" id="UP000069632">
    <property type="component" value="Unassembled WGS sequence"/>
</dbReference>
<organism evidence="7 8">
    <name type="scientific">Campylobacter geochelonis</name>
    <dbReference type="NCBI Taxonomy" id="1780362"/>
    <lineage>
        <taxon>Bacteria</taxon>
        <taxon>Pseudomonadati</taxon>
        <taxon>Campylobacterota</taxon>
        <taxon>Epsilonproteobacteria</taxon>
        <taxon>Campylobacterales</taxon>
        <taxon>Campylobacteraceae</taxon>
        <taxon>Campylobacter</taxon>
    </lineage>
</organism>
<dbReference type="RefSeq" id="WP_075493792.1">
    <property type="nucleotide sequence ID" value="NZ_CP053844.1"/>
</dbReference>
<dbReference type="InterPro" id="IPR001638">
    <property type="entry name" value="Solute-binding_3/MltF_N"/>
</dbReference>
<dbReference type="PANTHER" id="PTHR30085:SF6">
    <property type="entry name" value="ABC TRANSPORTER GLUTAMINE-BINDING PROTEIN GLNH"/>
    <property type="match status" value="1"/>
</dbReference>
<dbReference type="AlphaFoldDB" id="A0A128ECD3"/>
<dbReference type="GO" id="GO:0016020">
    <property type="term" value="C:membrane"/>
    <property type="evidence" value="ECO:0007669"/>
    <property type="project" value="InterPro"/>
</dbReference>
<protein>
    <submittedName>
        <fullName evidence="7">Amino acid</fullName>
    </submittedName>
</protein>
<dbReference type="SMART" id="SM00062">
    <property type="entry name" value="PBPb"/>
    <property type="match status" value="1"/>
</dbReference>
<dbReference type="EMBL" id="FIZP01000001">
    <property type="protein sequence ID" value="CZE46011.1"/>
    <property type="molecule type" value="Genomic_DNA"/>
</dbReference>
<evidence type="ECO:0000313" key="7">
    <source>
        <dbReference type="EMBL" id="CZE46011.1"/>
    </source>
</evidence>
<accession>A0A128ECD3</accession>
<comment type="similarity">
    <text evidence="1">Belongs to the bacterial solute-binding protein 3 family.</text>
</comment>
<keyword evidence="3 4" id="KW-0732">Signal</keyword>
<keyword evidence="2" id="KW-0813">Transport</keyword>
<feature type="chain" id="PRO_5007281470" evidence="4">
    <location>
        <begin position="20"/>
        <end position="268"/>
    </location>
</feature>
<feature type="domain" description="Ionotropic glutamate receptor C-terminal" evidence="6">
    <location>
        <begin position="30"/>
        <end position="240"/>
    </location>
</feature>
<dbReference type="OrthoDB" id="368476at2"/>
<dbReference type="SUPFAM" id="SSF53850">
    <property type="entry name" value="Periplasmic binding protein-like II"/>
    <property type="match status" value="1"/>
</dbReference>
<name>A0A128ECD3_9BACT</name>
<dbReference type="SMART" id="SM00079">
    <property type="entry name" value="PBPe"/>
    <property type="match status" value="1"/>
</dbReference>
<dbReference type="InterPro" id="IPR001320">
    <property type="entry name" value="Iontro_rcpt_C"/>
</dbReference>
<dbReference type="GO" id="GO:0006865">
    <property type="term" value="P:amino acid transport"/>
    <property type="evidence" value="ECO:0007669"/>
    <property type="project" value="TreeGrafter"/>
</dbReference>
<keyword evidence="8" id="KW-1185">Reference proteome</keyword>
<dbReference type="Pfam" id="PF00497">
    <property type="entry name" value="SBP_bac_3"/>
    <property type="match status" value="1"/>
</dbReference>
<evidence type="ECO:0000256" key="4">
    <source>
        <dbReference type="SAM" id="SignalP"/>
    </source>
</evidence>
<proteinExistence type="inferred from homology"/>
<evidence type="ECO:0000313" key="8">
    <source>
        <dbReference type="Proteomes" id="UP000069632"/>
    </source>
</evidence>
<reference evidence="7 8" key="1">
    <citation type="submission" date="2016-02" db="EMBL/GenBank/DDBJ databases">
        <authorList>
            <consortium name="Pathogen Informatics"/>
        </authorList>
    </citation>
    <scope>NUCLEOTIDE SEQUENCE [LARGE SCALE GENOMIC DNA]</scope>
    <source>
        <strain evidence="7 8">RC20</strain>
    </source>
</reference>
<dbReference type="GO" id="GO:0030288">
    <property type="term" value="C:outer membrane-bounded periplasmic space"/>
    <property type="evidence" value="ECO:0007669"/>
    <property type="project" value="TreeGrafter"/>
</dbReference>
<dbReference type="SMR" id="A0A128ECD3"/>
<dbReference type="InterPro" id="IPR051455">
    <property type="entry name" value="Bact_solute-bind_prot3"/>
</dbReference>
<evidence type="ECO:0000256" key="3">
    <source>
        <dbReference type="ARBA" id="ARBA00022729"/>
    </source>
</evidence>
<dbReference type="PANTHER" id="PTHR30085">
    <property type="entry name" value="AMINO ACID ABC TRANSPORTER PERMEASE"/>
    <property type="match status" value="1"/>
</dbReference>
<evidence type="ECO:0000259" key="6">
    <source>
        <dbReference type="SMART" id="SM00079"/>
    </source>
</evidence>
<sequence>MNKIFLVCALFLTFSFANTLDDIRKAGVVRIGVATGWAPFSKQNEDGSFEGFEILFAKELANSIFEGSSGKVEFVGMSVAQRIGALEQNKVDMVIWGFTMTPERRAVIDFSTPYFSMNLAVLTKKGDKVTNLSDIRDKKIAAVKGGVPEEYFSNKGYNMVSCAAEKDCYRMLKEGKVDAYADDNLIVFIYPLIDEEVEVNIKSVGSTYFFGIGVQKGNDSLRKFLDQNLIRLSKDGFFKKAYAETFEPFYKGTVDRKYFLLDDLYSFL</sequence>
<evidence type="ECO:0000256" key="2">
    <source>
        <dbReference type="ARBA" id="ARBA00022448"/>
    </source>
</evidence>
<feature type="domain" description="Solute-binding protein family 3/N-terminal" evidence="5">
    <location>
        <begin position="28"/>
        <end position="248"/>
    </location>
</feature>
<dbReference type="GO" id="GO:0005576">
    <property type="term" value="C:extracellular region"/>
    <property type="evidence" value="ECO:0007669"/>
    <property type="project" value="TreeGrafter"/>
</dbReference>
<dbReference type="Gene3D" id="3.40.190.10">
    <property type="entry name" value="Periplasmic binding protein-like II"/>
    <property type="match status" value="2"/>
</dbReference>
<evidence type="ECO:0000259" key="5">
    <source>
        <dbReference type="SMART" id="SM00062"/>
    </source>
</evidence>